<accession>A0A812TPE3</accession>
<sequence>MVHPCTVQRVWEQCKRRGTGGMWMGTTIFQPVQPGSVVLRPRLESKAFVHLGSSILHSPPRAPLNTSIYSFACKVAMAVIDTVPSLEELSLADVCGQQCMPGIETNLARWARGAQGGHSLQDSRETSSAIFHEQARKDRYHP</sequence>
<feature type="region of interest" description="Disordered" evidence="1">
    <location>
        <begin position="117"/>
        <end position="142"/>
    </location>
</feature>
<proteinExistence type="predicted"/>
<comment type="caution">
    <text evidence="2">The sequence shown here is derived from an EMBL/GenBank/DDBJ whole genome shotgun (WGS) entry which is preliminary data.</text>
</comment>
<feature type="compositionally biased region" description="Basic and acidic residues" evidence="1">
    <location>
        <begin position="133"/>
        <end position="142"/>
    </location>
</feature>
<gene>
    <name evidence="2" type="ORF">SNAT2548_LOCUS29777</name>
</gene>
<evidence type="ECO:0000313" key="3">
    <source>
        <dbReference type="Proteomes" id="UP000604046"/>
    </source>
</evidence>
<organism evidence="2 3">
    <name type="scientific">Symbiodinium natans</name>
    <dbReference type="NCBI Taxonomy" id="878477"/>
    <lineage>
        <taxon>Eukaryota</taxon>
        <taxon>Sar</taxon>
        <taxon>Alveolata</taxon>
        <taxon>Dinophyceae</taxon>
        <taxon>Suessiales</taxon>
        <taxon>Symbiodiniaceae</taxon>
        <taxon>Symbiodinium</taxon>
    </lineage>
</organism>
<name>A0A812TPE3_9DINO</name>
<reference evidence="2" key="1">
    <citation type="submission" date="2021-02" db="EMBL/GenBank/DDBJ databases">
        <authorList>
            <person name="Dougan E. K."/>
            <person name="Rhodes N."/>
            <person name="Thang M."/>
            <person name="Chan C."/>
        </authorList>
    </citation>
    <scope>NUCLEOTIDE SEQUENCE</scope>
</reference>
<dbReference type="EMBL" id="CAJNDS010002576">
    <property type="protein sequence ID" value="CAE7531485.1"/>
    <property type="molecule type" value="Genomic_DNA"/>
</dbReference>
<dbReference type="AlphaFoldDB" id="A0A812TPE3"/>
<keyword evidence="3" id="KW-1185">Reference proteome</keyword>
<protein>
    <submittedName>
        <fullName evidence="2">Uncharacterized protein</fullName>
    </submittedName>
</protein>
<dbReference type="Proteomes" id="UP000604046">
    <property type="component" value="Unassembled WGS sequence"/>
</dbReference>
<evidence type="ECO:0000313" key="2">
    <source>
        <dbReference type="EMBL" id="CAE7531485.1"/>
    </source>
</evidence>
<evidence type="ECO:0000256" key="1">
    <source>
        <dbReference type="SAM" id="MobiDB-lite"/>
    </source>
</evidence>